<dbReference type="EMBL" id="SPMY01000115">
    <property type="protein sequence ID" value="NMQ30228.1"/>
    <property type="molecule type" value="Genomic_DNA"/>
</dbReference>
<protein>
    <submittedName>
        <fullName evidence="3">DUF1156 domain-containing protein</fullName>
    </submittedName>
</protein>
<feature type="domain" description="DUF1156" evidence="2">
    <location>
        <begin position="11"/>
        <end position="82"/>
    </location>
</feature>
<sequence length="964" mass="106042">MTPKKKLIEVALPLEAINVASAREKSIRHGHPSTLHLWWARRPLAAARAVIFAQMVDDPSAHPDLFPTEEKQEEERERLSKIIEELVKWENTTNETVLQQARDEIWKSWRYTCAENADHPRAKELFDRYKLPAFHDPFAGGGALPLEAQRLGLESYASDLNPVAVLINKAMIEIPPKFAGKPPVNPDGQRQKAQMNKSWRGAQGLAEDVRYYGQWMRDEAEKRIGHLYPKVEVTAEMAKERLDLKNYVGRKLTVVAWLWARTVKSPNPAFAGVDVPLASTFMLSTKAGKEVYVEPVIEGSGYRFTVKVGKPMDAKGAKTGTKLSRGANFKCLMSGTPMTGDHVKGEGKAGRMGARLMALVAEGDRGRIYLPPTEDMESAALHAKPEWKPDILISGSTQYLGVKPYGLEKFSQLFTDRQLEALGTFSDLVQEVRERAGRDAAIADQSGNDKPLAIGGDGAIAYGDAVGVYLAFAISKLADRGSTICTWFTERDSTRNTFARQVIPMTWDYAELNTLLNGTGSFLGAVGWTAESIEGVASCYGSTFGESNQVDAMSQRVSEGKVISTDPPYYDNVPYADLSDFFYVWLRRSLKPVFTDLFATLAVPKAGELVAFAYRHRDKETARAFFLDGMTQAMHRLAEQAHPAFPVTIYYAFKQAESDGADGTTNTGWDTFLAAVIESGFAISGTWPMRTELSNRMLGSGNNALASSIVLVCRQRSGNAHTATRRDFVTALKAELPAALAHLQRGNIAPVDLAQAAIGPGMAVYTRYDKVLDADGKPLPVRAALTLINQVLDEALAEQEGDFDADTRWALTWFDQTGFAEGDYGVAEQLSKSKNTAVAGLVEAGILVSKAGKVRLLKPVELPADWDPRTDSRLTVWEMVHQLIRVLEAGGEGAAAALVARLGSQAETARELCYRLYTLCERKKRATEAMAYNGLVQSWPEITRLAADKPRAVTPDTLDMFGHE</sequence>
<gene>
    <name evidence="3" type="ORF">E4Q23_22190</name>
</gene>
<dbReference type="InterPro" id="IPR009537">
    <property type="entry name" value="DUF1156"/>
</dbReference>
<proteinExistence type="predicted"/>
<evidence type="ECO:0000313" key="4">
    <source>
        <dbReference type="Proteomes" id="UP000749010"/>
    </source>
</evidence>
<accession>A0ABX1U5X4</accession>
<organism evidence="3 4">
    <name type="scientific">Candidatus Accumulibacter phosphatis</name>
    <dbReference type="NCBI Taxonomy" id="327160"/>
    <lineage>
        <taxon>Bacteria</taxon>
        <taxon>Pseudomonadati</taxon>
        <taxon>Pseudomonadota</taxon>
        <taxon>Betaproteobacteria</taxon>
        <taxon>Candidatus Accumulibacter</taxon>
    </lineage>
</organism>
<evidence type="ECO:0000259" key="2">
    <source>
        <dbReference type="Pfam" id="PF06634"/>
    </source>
</evidence>
<reference evidence="3 4" key="1">
    <citation type="submission" date="2019-03" db="EMBL/GenBank/DDBJ databases">
        <title>Metabolic reconstructions from genomes of highly enriched 'Candidatus Accumulibacter' and 'Candidatus Competibacter' bioreactor populations.</title>
        <authorList>
            <person name="Annavajhala M.K."/>
            <person name="Welles L."/>
            <person name="Abbas B."/>
            <person name="Sorokin D."/>
            <person name="Park H."/>
            <person name="Van Loosdrecht M."/>
            <person name="Chandran K."/>
        </authorList>
    </citation>
    <scope>NUCLEOTIDE SEQUENCE [LARGE SCALE GENOMIC DNA]</scope>
    <source>
        <strain evidence="3 4">SBR_S</strain>
    </source>
</reference>
<evidence type="ECO:0000256" key="1">
    <source>
        <dbReference type="SAM" id="MobiDB-lite"/>
    </source>
</evidence>
<name>A0ABX1U5X4_9PROT</name>
<keyword evidence="4" id="KW-1185">Reference proteome</keyword>
<dbReference type="Proteomes" id="UP000749010">
    <property type="component" value="Unassembled WGS sequence"/>
</dbReference>
<comment type="caution">
    <text evidence="3">The sequence shown here is derived from an EMBL/GenBank/DDBJ whole genome shotgun (WGS) entry which is preliminary data.</text>
</comment>
<evidence type="ECO:0000313" key="3">
    <source>
        <dbReference type="EMBL" id="NMQ30228.1"/>
    </source>
</evidence>
<dbReference type="Pfam" id="PF06634">
    <property type="entry name" value="DUF1156"/>
    <property type="match status" value="1"/>
</dbReference>
<feature type="region of interest" description="Disordered" evidence="1">
    <location>
        <begin position="178"/>
        <end position="199"/>
    </location>
</feature>
<dbReference type="RefSeq" id="WP_169068629.1">
    <property type="nucleotide sequence ID" value="NZ_SPMY01000115.1"/>
</dbReference>